<gene>
    <name evidence="2" type="ORF">E5288_WYG011120</name>
</gene>
<protein>
    <recommendedName>
        <fullName evidence="1">Axin interactor dorsalization-associated protein N-terminal domain-containing protein</fullName>
    </recommendedName>
</protein>
<dbReference type="InterPro" id="IPR023421">
    <property type="entry name" value="AIDA_N"/>
</dbReference>
<dbReference type="SUPFAM" id="SSF109779">
    <property type="entry name" value="Domain from hypothetical 2610208m17rik protein"/>
    <property type="match status" value="1"/>
</dbReference>
<dbReference type="EMBL" id="VBQZ03000063">
    <property type="protein sequence ID" value="MXQ90390.1"/>
    <property type="molecule type" value="Genomic_DNA"/>
</dbReference>
<dbReference type="Pfam" id="PF08910">
    <property type="entry name" value="Aida_N"/>
    <property type="match status" value="1"/>
</dbReference>
<dbReference type="Gene3D" id="1.20.120.360">
    <property type="entry name" value="Axin interactor, dorsalization-associated protein, N-terminal domain"/>
    <property type="match status" value="1"/>
</dbReference>
<organism evidence="2 3">
    <name type="scientific">Bos mutus</name>
    <name type="common">wild yak</name>
    <dbReference type="NCBI Taxonomy" id="72004"/>
    <lineage>
        <taxon>Eukaryota</taxon>
        <taxon>Metazoa</taxon>
        <taxon>Chordata</taxon>
        <taxon>Craniata</taxon>
        <taxon>Vertebrata</taxon>
        <taxon>Euteleostomi</taxon>
        <taxon>Mammalia</taxon>
        <taxon>Eutheria</taxon>
        <taxon>Laurasiatheria</taxon>
        <taxon>Artiodactyla</taxon>
        <taxon>Ruminantia</taxon>
        <taxon>Pecora</taxon>
        <taxon>Bovidae</taxon>
        <taxon>Bovinae</taxon>
        <taxon>Bos</taxon>
    </lineage>
</organism>
<dbReference type="Proteomes" id="UP000322234">
    <property type="component" value="Unassembled WGS sequence"/>
</dbReference>
<name>A0A6B0RJV1_9CETA</name>
<evidence type="ECO:0000313" key="2">
    <source>
        <dbReference type="EMBL" id="MXQ90390.1"/>
    </source>
</evidence>
<feature type="domain" description="Axin interactor dorsalization-associated protein N-terminal" evidence="1">
    <location>
        <begin position="9"/>
        <end position="55"/>
    </location>
</feature>
<keyword evidence="3" id="KW-1185">Reference proteome</keyword>
<comment type="caution">
    <text evidence="2">The sequence shown here is derived from an EMBL/GenBank/DDBJ whole genome shotgun (WGS) entry which is preliminary data.</text>
</comment>
<proteinExistence type="predicted"/>
<evidence type="ECO:0000313" key="3">
    <source>
        <dbReference type="Proteomes" id="UP000322234"/>
    </source>
</evidence>
<dbReference type="InterPro" id="IPR036818">
    <property type="entry name" value="AIDA_N_sf"/>
</dbReference>
<dbReference type="AlphaFoldDB" id="A0A6B0RJV1"/>
<evidence type="ECO:0000259" key="1">
    <source>
        <dbReference type="Pfam" id="PF08910"/>
    </source>
</evidence>
<sequence>MSEVTRSLLQRWGVSFRRGADFDSWGQLVEATDKNQQMTEYVRKGKVSNVMTIFMIHHKGKESVRMCGKE</sequence>
<reference evidence="2" key="1">
    <citation type="submission" date="2019-10" db="EMBL/GenBank/DDBJ databases">
        <title>The sequence and de novo assembly of the wild yak genome.</title>
        <authorList>
            <person name="Liu Y."/>
        </authorList>
    </citation>
    <scope>NUCLEOTIDE SEQUENCE [LARGE SCALE GENOMIC DNA]</scope>
    <source>
        <strain evidence="2">WY2019</strain>
    </source>
</reference>
<accession>A0A6B0RJV1</accession>